<proteinExistence type="predicted"/>
<protein>
    <submittedName>
        <fullName evidence="2">Uncharacterized protein</fullName>
    </submittedName>
</protein>
<feature type="compositionally biased region" description="Polar residues" evidence="1">
    <location>
        <begin position="1"/>
        <end position="31"/>
    </location>
</feature>
<evidence type="ECO:0000313" key="3">
    <source>
        <dbReference type="Proteomes" id="UP000187455"/>
    </source>
</evidence>
<name>A0A1R0GLX3_9FUNG</name>
<feature type="non-terminal residue" evidence="2">
    <location>
        <position position="122"/>
    </location>
</feature>
<reference evidence="2 3" key="1">
    <citation type="journal article" date="2016" name="Mol. Biol. Evol.">
        <title>Genome-Wide Survey of Gut Fungi (Harpellales) Reveals the First Horizontally Transferred Ubiquitin Gene from a Mosquito Host.</title>
        <authorList>
            <person name="Wang Y."/>
            <person name="White M.M."/>
            <person name="Kvist S."/>
            <person name="Moncalvo J.M."/>
        </authorList>
    </citation>
    <scope>NUCLEOTIDE SEQUENCE [LARGE SCALE GENOMIC DNA]</scope>
    <source>
        <strain evidence="2 3">ALG-7-W6</strain>
    </source>
</reference>
<gene>
    <name evidence="2" type="ORF">AYI68_g8077</name>
</gene>
<dbReference type="AlphaFoldDB" id="A0A1R0GLX3"/>
<organism evidence="2 3">
    <name type="scientific">Smittium mucronatum</name>
    <dbReference type="NCBI Taxonomy" id="133383"/>
    <lineage>
        <taxon>Eukaryota</taxon>
        <taxon>Fungi</taxon>
        <taxon>Fungi incertae sedis</taxon>
        <taxon>Zoopagomycota</taxon>
        <taxon>Kickxellomycotina</taxon>
        <taxon>Harpellomycetes</taxon>
        <taxon>Harpellales</taxon>
        <taxon>Legeriomycetaceae</taxon>
        <taxon>Smittium</taxon>
    </lineage>
</organism>
<dbReference type="EMBL" id="LSSL01007602">
    <property type="protein sequence ID" value="OLY77886.1"/>
    <property type="molecule type" value="Genomic_DNA"/>
</dbReference>
<evidence type="ECO:0000256" key="1">
    <source>
        <dbReference type="SAM" id="MobiDB-lite"/>
    </source>
</evidence>
<accession>A0A1R0GLX3</accession>
<feature type="compositionally biased region" description="Polar residues" evidence="1">
    <location>
        <begin position="82"/>
        <end position="93"/>
    </location>
</feature>
<dbReference type="Proteomes" id="UP000187455">
    <property type="component" value="Unassembled WGS sequence"/>
</dbReference>
<keyword evidence="3" id="KW-1185">Reference proteome</keyword>
<feature type="compositionally biased region" description="Polar residues" evidence="1">
    <location>
        <begin position="45"/>
        <end position="67"/>
    </location>
</feature>
<feature type="region of interest" description="Disordered" evidence="1">
    <location>
        <begin position="1"/>
        <end position="122"/>
    </location>
</feature>
<evidence type="ECO:0000313" key="2">
    <source>
        <dbReference type="EMBL" id="OLY77886.1"/>
    </source>
</evidence>
<comment type="caution">
    <text evidence="2">The sequence shown here is derived from an EMBL/GenBank/DDBJ whole genome shotgun (WGS) entry which is preliminary data.</text>
</comment>
<sequence>MNDQIPSPQVNGDVTDQSISDPTPIQQTQTRPRFPQGAPARPVAPSTQTGFNSRPGTNSPRPIQSPVSAGPRHNPFIPPSRPSNQHRPQSSTRPIIHMPTSLPNNAVPTQFDHGTSALANSN</sequence>